<evidence type="ECO:0000313" key="2">
    <source>
        <dbReference type="EMBL" id="PIC35812.1"/>
    </source>
</evidence>
<feature type="domain" description="SUN" evidence="1">
    <location>
        <begin position="4"/>
        <end position="39"/>
    </location>
</feature>
<dbReference type="Proteomes" id="UP000230233">
    <property type="component" value="Chromosome IV"/>
</dbReference>
<name>A0A2G5U8F1_9PELO</name>
<sequence length="96" mass="11858">MCNISAHREFPIRKVQFRFRENHGDTKTTCVHLVRVYGETKTPSKIEEKSLESEERCADLKWYYHNSYFRYNWHLAYPQLLYYLYLWDISVFWPDV</sequence>
<comment type="caution">
    <text evidence="2">The sequence shown here is derived from an EMBL/GenBank/DDBJ whole genome shotgun (WGS) entry which is preliminary data.</text>
</comment>
<keyword evidence="3" id="KW-1185">Reference proteome</keyword>
<evidence type="ECO:0000313" key="3">
    <source>
        <dbReference type="Proteomes" id="UP000230233"/>
    </source>
</evidence>
<dbReference type="AlphaFoldDB" id="A0A2G5U8F1"/>
<dbReference type="InterPro" id="IPR012919">
    <property type="entry name" value="SUN_dom"/>
</dbReference>
<evidence type="ECO:0000259" key="1">
    <source>
        <dbReference type="Pfam" id="PF07738"/>
    </source>
</evidence>
<protein>
    <recommendedName>
        <fullName evidence="1">SUN domain-containing protein</fullName>
    </recommendedName>
</protein>
<dbReference type="OrthoDB" id="342281at2759"/>
<accession>A0A2G5U8F1</accession>
<organism evidence="2 3">
    <name type="scientific">Caenorhabditis nigoni</name>
    <dbReference type="NCBI Taxonomy" id="1611254"/>
    <lineage>
        <taxon>Eukaryota</taxon>
        <taxon>Metazoa</taxon>
        <taxon>Ecdysozoa</taxon>
        <taxon>Nematoda</taxon>
        <taxon>Chromadorea</taxon>
        <taxon>Rhabditida</taxon>
        <taxon>Rhabditina</taxon>
        <taxon>Rhabditomorpha</taxon>
        <taxon>Rhabditoidea</taxon>
        <taxon>Rhabditidae</taxon>
        <taxon>Peloderinae</taxon>
        <taxon>Caenorhabditis</taxon>
    </lineage>
</organism>
<dbReference type="Pfam" id="PF07738">
    <property type="entry name" value="Sad1_UNC"/>
    <property type="match status" value="1"/>
</dbReference>
<reference evidence="3" key="1">
    <citation type="submission" date="2017-10" db="EMBL/GenBank/DDBJ databases">
        <title>Rapid genome shrinkage in a self-fertile nematode reveals novel sperm competition proteins.</title>
        <authorList>
            <person name="Yin D."/>
            <person name="Schwarz E.M."/>
            <person name="Thomas C.G."/>
            <person name="Felde R.L."/>
            <person name="Korf I.F."/>
            <person name="Cutter A.D."/>
            <person name="Schartner C.M."/>
            <person name="Ralston E.J."/>
            <person name="Meyer B.J."/>
            <person name="Haag E.S."/>
        </authorList>
    </citation>
    <scope>NUCLEOTIDE SEQUENCE [LARGE SCALE GENOMIC DNA]</scope>
    <source>
        <strain evidence="3">JU1422</strain>
    </source>
</reference>
<proteinExistence type="predicted"/>
<dbReference type="Gene3D" id="2.60.120.260">
    <property type="entry name" value="Galactose-binding domain-like"/>
    <property type="match status" value="1"/>
</dbReference>
<gene>
    <name evidence="2" type="primary">Cnig_chr_IV.g15047</name>
    <name evidence="2" type="ORF">B9Z55_015047</name>
</gene>
<dbReference type="EMBL" id="PDUG01000004">
    <property type="protein sequence ID" value="PIC35812.1"/>
    <property type="molecule type" value="Genomic_DNA"/>
</dbReference>